<organism evidence="1 2">
    <name type="scientific">Parendozoicomonas haliclonae</name>
    <dbReference type="NCBI Taxonomy" id="1960125"/>
    <lineage>
        <taxon>Bacteria</taxon>
        <taxon>Pseudomonadati</taxon>
        <taxon>Pseudomonadota</taxon>
        <taxon>Gammaproteobacteria</taxon>
        <taxon>Oceanospirillales</taxon>
        <taxon>Endozoicomonadaceae</taxon>
        <taxon>Parendozoicomonas</taxon>
    </lineage>
</organism>
<evidence type="ECO:0000313" key="1">
    <source>
        <dbReference type="EMBL" id="SMA50348.1"/>
    </source>
</evidence>
<keyword evidence="2" id="KW-1185">Reference proteome</keyword>
<name>A0A1X7AQH6_9GAMM</name>
<protein>
    <submittedName>
        <fullName evidence="1">Uncharacterized protein</fullName>
    </submittedName>
</protein>
<gene>
    <name evidence="1" type="ORF">EHSB41UT_04145</name>
</gene>
<dbReference type="AlphaFoldDB" id="A0A1X7AQH6"/>
<reference evidence="1 2" key="1">
    <citation type="submission" date="2017-03" db="EMBL/GenBank/DDBJ databases">
        <authorList>
            <person name="Afonso C.L."/>
            <person name="Miller P.J."/>
            <person name="Scott M.A."/>
            <person name="Spackman E."/>
            <person name="Goraichik I."/>
            <person name="Dimitrov K.M."/>
            <person name="Suarez D.L."/>
            <person name="Swayne D.E."/>
        </authorList>
    </citation>
    <scope>NUCLEOTIDE SEQUENCE [LARGE SCALE GENOMIC DNA]</scope>
    <source>
        <strain evidence="1">SB41UT1</strain>
    </source>
</reference>
<sequence>MQQGTQNSSESGTEKVQRAIHSLATLNASLKRMEEHFALQNARCRKVAADMKKLRHDLEAQQQRRQQQ</sequence>
<dbReference type="RefSeq" id="WP_087112792.1">
    <property type="nucleotide sequence ID" value="NZ_CBCSCN010000005.1"/>
</dbReference>
<accession>A0A1X7AQH6</accession>
<dbReference type="EMBL" id="FWPT01000012">
    <property type="protein sequence ID" value="SMA50348.1"/>
    <property type="molecule type" value="Genomic_DNA"/>
</dbReference>
<dbReference type="Proteomes" id="UP000196573">
    <property type="component" value="Unassembled WGS sequence"/>
</dbReference>
<proteinExistence type="predicted"/>
<evidence type="ECO:0000313" key="2">
    <source>
        <dbReference type="Proteomes" id="UP000196573"/>
    </source>
</evidence>